<protein>
    <submittedName>
        <fullName evidence="3">ATP-binding protein</fullName>
    </submittedName>
</protein>
<dbReference type="GO" id="GO:0005524">
    <property type="term" value="F:ATP binding"/>
    <property type="evidence" value="ECO:0007669"/>
    <property type="project" value="UniProtKB-KW"/>
</dbReference>
<proteinExistence type="predicted"/>
<dbReference type="InterPro" id="IPR036890">
    <property type="entry name" value="HATPase_C_sf"/>
</dbReference>
<keyword evidence="3" id="KW-0547">Nucleotide-binding</keyword>
<keyword evidence="3" id="KW-0067">ATP-binding</keyword>
<dbReference type="Proteomes" id="UP001597023">
    <property type="component" value="Unassembled WGS sequence"/>
</dbReference>
<keyword evidence="1" id="KW-0418">Kinase</keyword>
<keyword evidence="1" id="KW-0723">Serine/threonine-protein kinase</keyword>
<keyword evidence="1" id="KW-0808">Transferase</keyword>
<evidence type="ECO:0000256" key="1">
    <source>
        <dbReference type="ARBA" id="ARBA00022527"/>
    </source>
</evidence>
<evidence type="ECO:0000313" key="4">
    <source>
        <dbReference type="Proteomes" id="UP001597023"/>
    </source>
</evidence>
<dbReference type="CDD" id="cd16936">
    <property type="entry name" value="HATPase_RsbW-like"/>
    <property type="match status" value="1"/>
</dbReference>
<evidence type="ECO:0000313" key="3">
    <source>
        <dbReference type="EMBL" id="MFD0315511.1"/>
    </source>
</evidence>
<comment type="caution">
    <text evidence="3">The sequence shown here is derived from an EMBL/GenBank/DDBJ whole genome shotgun (WGS) entry which is preliminary data.</text>
</comment>
<name>A0ABW2W8Q6_9ACTN</name>
<feature type="domain" description="Histidine kinase/HSP90-like ATPase" evidence="2">
    <location>
        <begin position="22"/>
        <end position="118"/>
    </location>
</feature>
<dbReference type="InterPro" id="IPR003594">
    <property type="entry name" value="HATPase_dom"/>
</dbReference>
<dbReference type="PANTHER" id="PTHR35526:SF3">
    <property type="entry name" value="ANTI-SIGMA-F FACTOR RSBW"/>
    <property type="match status" value="1"/>
</dbReference>
<evidence type="ECO:0000259" key="2">
    <source>
        <dbReference type="Pfam" id="PF13581"/>
    </source>
</evidence>
<dbReference type="SUPFAM" id="SSF55874">
    <property type="entry name" value="ATPase domain of HSP90 chaperone/DNA topoisomerase II/histidine kinase"/>
    <property type="match status" value="1"/>
</dbReference>
<dbReference type="InterPro" id="IPR050267">
    <property type="entry name" value="Anti-sigma-factor_SerPK"/>
</dbReference>
<sequence length="140" mass="14897">MTVIASAHPTGHPGYTETLPCEEASASAARRLVRTALTAWGLDGLADDGCLIVSELVTNSLEHTACRNVRVTVSRPAPGWVRVAVVDKAHLSLPAMRTASAADTGGRGLVVVETLSDRWGTDLLGWGKRVWAELRTDVKP</sequence>
<reference evidence="4" key="1">
    <citation type="journal article" date="2019" name="Int. J. Syst. Evol. Microbiol.">
        <title>The Global Catalogue of Microorganisms (GCM) 10K type strain sequencing project: providing services to taxonomists for standard genome sequencing and annotation.</title>
        <authorList>
            <consortium name="The Broad Institute Genomics Platform"/>
            <consortium name="The Broad Institute Genome Sequencing Center for Infectious Disease"/>
            <person name="Wu L."/>
            <person name="Ma J."/>
        </authorList>
    </citation>
    <scope>NUCLEOTIDE SEQUENCE [LARGE SCALE GENOMIC DNA]</scope>
    <source>
        <strain evidence="4">CGMCC 4.7400</strain>
    </source>
</reference>
<accession>A0ABW2W8Q6</accession>
<keyword evidence="4" id="KW-1185">Reference proteome</keyword>
<dbReference type="Gene3D" id="3.30.565.10">
    <property type="entry name" value="Histidine kinase-like ATPase, C-terminal domain"/>
    <property type="match status" value="1"/>
</dbReference>
<dbReference type="Pfam" id="PF13581">
    <property type="entry name" value="HATPase_c_2"/>
    <property type="match status" value="1"/>
</dbReference>
<gene>
    <name evidence="3" type="ORF">ACFQZ6_15005</name>
</gene>
<organism evidence="3 4">
    <name type="scientific">Streptomyces flavalbus</name>
    <dbReference type="NCBI Taxonomy" id="2665155"/>
    <lineage>
        <taxon>Bacteria</taxon>
        <taxon>Bacillati</taxon>
        <taxon>Actinomycetota</taxon>
        <taxon>Actinomycetes</taxon>
        <taxon>Kitasatosporales</taxon>
        <taxon>Streptomycetaceae</taxon>
        <taxon>Streptomyces</taxon>
    </lineage>
</organism>
<dbReference type="EMBL" id="JBHTEB010000001">
    <property type="protein sequence ID" value="MFD0315511.1"/>
    <property type="molecule type" value="Genomic_DNA"/>
</dbReference>
<dbReference type="PANTHER" id="PTHR35526">
    <property type="entry name" value="ANTI-SIGMA-F FACTOR RSBW-RELATED"/>
    <property type="match status" value="1"/>
</dbReference>
<dbReference type="RefSeq" id="WP_381608723.1">
    <property type="nucleotide sequence ID" value="NZ_JBHTEB010000001.1"/>
</dbReference>